<dbReference type="SMART" id="SM00474">
    <property type="entry name" value="35EXOc"/>
    <property type="match status" value="1"/>
</dbReference>
<evidence type="ECO:0000313" key="4">
    <source>
        <dbReference type="Proteomes" id="UP000001949"/>
    </source>
</evidence>
<dbReference type="InParanoid" id="Q4MZX4"/>
<keyword evidence="4" id="KW-1185">Reference proteome</keyword>
<dbReference type="KEGG" id="tpv:TP03_0385"/>
<dbReference type="GO" id="GO:0071039">
    <property type="term" value="P:nuclear polyadenylation-dependent CUT catabolic process"/>
    <property type="evidence" value="ECO:0007669"/>
    <property type="project" value="TreeGrafter"/>
</dbReference>
<dbReference type="eggNOG" id="KOG2206">
    <property type="taxonomic scope" value="Eukaryota"/>
</dbReference>
<feature type="compositionally biased region" description="Basic and acidic residues" evidence="1">
    <location>
        <begin position="136"/>
        <end position="147"/>
    </location>
</feature>
<dbReference type="GO" id="GO:0000175">
    <property type="term" value="F:3'-5'-RNA exonuclease activity"/>
    <property type="evidence" value="ECO:0007669"/>
    <property type="project" value="InterPro"/>
</dbReference>
<feature type="region of interest" description="Disordered" evidence="1">
    <location>
        <begin position="884"/>
        <end position="914"/>
    </location>
</feature>
<dbReference type="VEuPathDB" id="PiroplasmaDB:TpMuguga_03g00385"/>
<evidence type="ECO:0000313" key="3">
    <source>
        <dbReference type="EMBL" id="EAN31122.1"/>
    </source>
</evidence>
<dbReference type="Proteomes" id="UP000001949">
    <property type="component" value="Unassembled WGS sequence"/>
</dbReference>
<dbReference type="InterPro" id="IPR036397">
    <property type="entry name" value="RNaseH_sf"/>
</dbReference>
<feature type="compositionally biased region" description="Basic and acidic residues" evidence="1">
    <location>
        <begin position="900"/>
        <end position="913"/>
    </location>
</feature>
<dbReference type="GO" id="GO:0071038">
    <property type="term" value="P:TRAMP-dependent tRNA surveillance pathway"/>
    <property type="evidence" value="ECO:0007669"/>
    <property type="project" value="TreeGrafter"/>
</dbReference>
<dbReference type="GO" id="GO:0000467">
    <property type="term" value="P:exonucleolytic trimming to generate mature 3'-end of 5.8S rRNA from tricistronic rRNA transcript (SSU-rRNA, 5.8S rRNA, LSU-rRNA)"/>
    <property type="evidence" value="ECO:0007669"/>
    <property type="project" value="InterPro"/>
</dbReference>
<dbReference type="GO" id="GO:0000176">
    <property type="term" value="C:nuclear exosome (RNase complex)"/>
    <property type="evidence" value="ECO:0007669"/>
    <property type="project" value="TreeGrafter"/>
</dbReference>
<dbReference type="InterPro" id="IPR012337">
    <property type="entry name" value="RNaseH-like_sf"/>
</dbReference>
<dbReference type="Gene3D" id="3.30.420.10">
    <property type="entry name" value="Ribonuclease H-like superfamily/Ribonuclease H"/>
    <property type="match status" value="1"/>
</dbReference>
<dbReference type="GO" id="GO:0003727">
    <property type="term" value="F:single-stranded RNA binding"/>
    <property type="evidence" value="ECO:0007669"/>
    <property type="project" value="TreeGrafter"/>
</dbReference>
<dbReference type="InterPro" id="IPR002562">
    <property type="entry name" value="3'-5'_exonuclease_dom"/>
</dbReference>
<dbReference type="InterPro" id="IPR045092">
    <property type="entry name" value="Rrp6-like"/>
</dbReference>
<dbReference type="GO" id="GO:0071037">
    <property type="term" value="P:nuclear polyadenylation-dependent snRNA catabolic process"/>
    <property type="evidence" value="ECO:0007669"/>
    <property type="project" value="TreeGrafter"/>
</dbReference>
<comment type="caution">
    <text evidence="3">The sequence shown here is derived from an EMBL/GenBank/DDBJ whole genome shotgun (WGS) entry which is preliminary data.</text>
</comment>
<dbReference type="GO" id="GO:0071040">
    <property type="term" value="P:nuclear polyadenylation-dependent antisense transcript catabolic process"/>
    <property type="evidence" value="ECO:0007669"/>
    <property type="project" value="TreeGrafter"/>
</dbReference>
<accession>Q4MZX4</accession>
<feature type="compositionally biased region" description="Basic and acidic residues" evidence="1">
    <location>
        <begin position="85"/>
        <end position="106"/>
    </location>
</feature>
<feature type="region of interest" description="Disordered" evidence="1">
    <location>
        <begin position="272"/>
        <end position="299"/>
    </location>
</feature>
<feature type="compositionally biased region" description="Polar residues" evidence="1">
    <location>
        <begin position="148"/>
        <end position="158"/>
    </location>
</feature>
<dbReference type="GO" id="GO:0071035">
    <property type="term" value="P:nuclear polyadenylation-dependent rRNA catabolic process"/>
    <property type="evidence" value="ECO:0007669"/>
    <property type="project" value="TreeGrafter"/>
</dbReference>
<dbReference type="GO" id="GO:0071044">
    <property type="term" value="P:histone mRNA catabolic process"/>
    <property type="evidence" value="ECO:0007669"/>
    <property type="project" value="TreeGrafter"/>
</dbReference>
<dbReference type="PANTHER" id="PTHR12124">
    <property type="entry name" value="POLYMYOSITIS/SCLERODERMA AUTOANTIGEN-RELATED"/>
    <property type="match status" value="1"/>
</dbReference>
<protein>
    <recommendedName>
        <fullName evidence="2">3'-5' exonuclease domain-containing protein</fullName>
    </recommendedName>
</protein>
<sequence>MDLFVDAIDSKIQASDKYQKGLKINKKRKKSKSDGLEEKNKPESSDNKQDKAKSSSTSKNDRPSNTGVKKGDKPSNSAPKKNHKLEHSNVYKKDRLIHSDNKREKLISPSPKKYKPGNSNFKPRGKSTKTSTRFTNESKESTTKEVKSPSSNGTNEFNSSSSYSSSEDKSPSSDSSKDEEPSLFLNTLIASCTEVVRSANLISNPVYREFAATPSNSKKLSHLKDMYEGSVVKIENMIRKLTSDHVFDENTSYVDVLFDEIECGLKKHNRTEYSRELSEPVENTKLQKKPQSHDNSSVKTELYRTEKGFKNHLLNLENSILTTNSIDIDLRNYITGARPQDQWKNHYDNFSTRFHNHSRIRKFNKIEPQVNYSSAYRDTKFFDKGFVPKIYPKHEFLSLIDKGVHVNPHLYSQELNSLYWSEDKKHNTHQGFNILGGSTNNLLSPSKKNANGVSLSTLSTRTDESSPDKIRYKIIDNEADFNSMLDKLKNIRVLSLDVEHHDTETYRGFICLVQLSTPEENYIIDPFKIFGKMNKLNRLTTDPKILKIMHGASNDVVWLQRDFNIFVVNLFDTREAAKVLNLAEQSLAKLIQKYFNIKLNKRFQLSDWSKRPLDAEMLDYACCDSHYLIPLYSALKDEILSKEDGRVKIIQVMNNGRETCLKQYVDRGPEIYKKFKSISKRHKIRIPELDFVSYNLLLNLIAFRNFLARKLDKSEKLIIRDYQIALIIKRIRLGNYNYLVSNLCEFFSNVKFEIEHVIKIKNVSTNTQNYTIIYSSIVMICKKLRNKELMLIKPESMYYIMSSLDMKGGDVKLEEFNKLKHSLCIHNTIKVYNKFVVGGFFNNVSPAEHYVNQSQDTLPTDIQPTNEPTHNEPLYIQHRQYQSIEDEPSHDEQMEDETIDGERLQCDPTDNTKTEYISTNYKDKLIDMSEDADAEDDKEDRVEKLDDNQKKIVENADRVARQDDNVSLDDIMSEDENKRSLVEESNLLSRWKRKKL</sequence>
<dbReference type="GO" id="GO:0005730">
    <property type="term" value="C:nucleolus"/>
    <property type="evidence" value="ECO:0007669"/>
    <property type="project" value="TreeGrafter"/>
</dbReference>
<organism evidence="3 4">
    <name type="scientific">Theileria parva</name>
    <name type="common">East coast fever infection agent</name>
    <dbReference type="NCBI Taxonomy" id="5875"/>
    <lineage>
        <taxon>Eukaryota</taxon>
        <taxon>Sar</taxon>
        <taxon>Alveolata</taxon>
        <taxon>Apicomplexa</taxon>
        <taxon>Aconoidasida</taxon>
        <taxon>Piroplasmida</taxon>
        <taxon>Theileriidae</taxon>
        <taxon>Theileria</taxon>
    </lineage>
</organism>
<dbReference type="OMA" id="NNGRETC"/>
<dbReference type="AlphaFoldDB" id="Q4MZX4"/>
<feature type="region of interest" description="Disordered" evidence="1">
    <location>
        <begin position="930"/>
        <end position="958"/>
    </location>
</feature>
<dbReference type="SUPFAM" id="SSF53098">
    <property type="entry name" value="Ribonuclease H-like"/>
    <property type="match status" value="1"/>
</dbReference>
<feature type="domain" description="3'-5' exonuclease" evidence="2">
    <location>
        <begin position="472"/>
        <end position="640"/>
    </location>
</feature>
<feature type="compositionally biased region" description="Basic and acidic residues" evidence="1">
    <location>
        <begin position="939"/>
        <end position="958"/>
    </location>
</feature>
<dbReference type="Pfam" id="PF01612">
    <property type="entry name" value="DNA_pol_A_exo1"/>
    <property type="match status" value="1"/>
</dbReference>
<reference evidence="3 4" key="1">
    <citation type="journal article" date="2005" name="Science">
        <title>Genome sequence of Theileria parva, a bovine pathogen that transforms lymphocytes.</title>
        <authorList>
            <person name="Gardner M.J."/>
            <person name="Bishop R."/>
            <person name="Shah T."/>
            <person name="de Villiers E.P."/>
            <person name="Carlton J.M."/>
            <person name="Hall N."/>
            <person name="Ren Q."/>
            <person name="Paulsen I.T."/>
            <person name="Pain A."/>
            <person name="Berriman M."/>
            <person name="Wilson R.J.M."/>
            <person name="Sato S."/>
            <person name="Ralph S.A."/>
            <person name="Mann D.J."/>
            <person name="Xiong Z."/>
            <person name="Shallom S.J."/>
            <person name="Weidman J."/>
            <person name="Jiang L."/>
            <person name="Lynn J."/>
            <person name="Weaver B."/>
            <person name="Shoaibi A."/>
            <person name="Domingo A.R."/>
            <person name="Wasawo D."/>
            <person name="Crabtree J."/>
            <person name="Wortman J.R."/>
            <person name="Haas B."/>
            <person name="Angiuoli S.V."/>
            <person name="Creasy T.H."/>
            <person name="Lu C."/>
            <person name="Suh B."/>
            <person name="Silva J.C."/>
            <person name="Utterback T.R."/>
            <person name="Feldblyum T.V."/>
            <person name="Pertea M."/>
            <person name="Allen J."/>
            <person name="Nierman W.C."/>
            <person name="Taracha E.L.N."/>
            <person name="Salzberg S.L."/>
            <person name="White O.R."/>
            <person name="Fitzhugh H.A."/>
            <person name="Morzaria S."/>
            <person name="Venter J.C."/>
            <person name="Fraser C.M."/>
            <person name="Nene V."/>
        </authorList>
    </citation>
    <scope>NUCLEOTIDE SEQUENCE [LARGE SCALE GENOMIC DNA]</scope>
    <source>
        <strain evidence="3 4">Muguga</strain>
    </source>
</reference>
<dbReference type="PANTHER" id="PTHR12124:SF47">
    <property type="entry name" value="EXOSOME COMPONENT 10"/>
    <property type="match status" value="1"/>
</dbReference>
<proteinExistence type="predicted"/>
<dbReference type="EMBL" id="AAGK01000005">
    <property type="protein sequence ID" value="EAN31122.1"/>
    <property type="molecule type" value="Genomic_DNA"/>
</dbReference>
<gene>
    <name evidence="3" type="ordered locus">TP03_0385</name>
</gene>
<dbReference type="STRING" id="5875.Q4MZX4"/>
<feature type="compositionally biased region" description="Basic and acidic residues" evidence="1">
    <location>
        <begin position="32"/>
        <end position="53"/>
    </location>
</feature>
<evidence type="ECO:0000256" key="1">
    <source>
        <dbReference type="SAM" id="MobiDB-lite"/>
    </source>
</evidence>
<evidence type="ECO:0000259" key="2">
    <source>
        <dbReference type="SMART" id="SM00474"/>
    </source>
</evidence>
<feature type="region of interest" description="Disordered" evidence="1">
    <location>
        <begin position="1"/>
        <end position="180"/>
    </location>
</feature>
<name>Q4MZX4_THEPA</name>
<feature type="compositionally biased region" description="Polar residues" evidence="1">
    <location>
        <begin position="54"/>
        <end position="67"/>
    </location>
</feature>
<feature type="compositionally biased region" description="Acidic residues" evidence="1">
    <location>
        <begin position="884"/>
        <end position="899"/>
    </location>
</feature>
<dbReference type="GO" id="GO:0071036">
    <property type="term" value="P:nuclear polyadenylation-dependent snoRNA catabolic process"/>
    <property type="evidence" value="ECO:0007669"/>
    <property type="project" value="TreeGrafter"/>
</dbReference>
<feature type="compositionally biased region" description="Basic and acidic residues" evidence="1">
    <location>
        <begin position="166"/>
        <end position="180"/>
    </location>
</feature>
<dbReference type="GO" id="GO:0071051">
    <property type="term" value="P:poly(A)-dependent snoRNA 3'-end processing"/>
    <property type="evidence" value="ECO:0007669"/>
    <property type="project" value="TreeGrafter"/>
</dbReference>